<dbReference type="PROSITE" id="PS51891">
    <property type="entry name" value="CENP_V_GFA"/>
    <property type="match status" value="1"/>
</dbReference>
<dbReference type="GO" id="GO:0016846">
    <property type="term" value="F:carbon-sulfur lyase activity"/>
    <property type="evidence" value="ECO:0007669"/>
    <property type="project" value="InterPro"/>
</dbReference>
<accession>A0A383EK45</accession>
<keyword evidence="2" id="KW-0479">Metal-binding</keyword>
<evidence type="ECO:0000313" key="6">
    <source>
        <dbReference type="EMBL" id="SVE56843.1"/>
    </source>
</evidence>
<dbReference type="EMBL" id="UINC01226382">
    <property type="protein sequence ID" value="SVE56843.1"/>
    <property type="molecule type" value="Genomic_DNA"/>
</dbReference>
<dbReference type="Gene3D" id="3.90.1590.10">
    <property type="entry name" value="glutathione-dependent formaldehyde- activating enzyme (gfa)"/>
    <property type="match status" value="1"/>
</dbReference>
<dbReference type="InterPro" id="IPR006913">
    <property type="entry name" value="CENP-V/GFA"/>
</dbReference>
<dbReference type="PANTHER" id="PTHR33337">
    <property type="entry name" value="GFA DOMAIN-CONTAINING PROTEIN"/>
    <property type="match status" value="1"/>
</dbReference>
<dbReference type="GO" id="GO:0046872">
    <property type="term" value="F:metal ion binding"/>
    <property type="evidence" value="ECO:0007669"/>
    <property type="project" value="UniProtKB-KW"/>
</dbReference>
<keyword evidence="4" id="KW-0456">Lyase</keyword>
<keyword evidence="3" id="KW-0862">Zinc</keyword>
<reference evidence="6" key="1">
    <citation type="submission" date="2018-05" db="EMBL/GenBank/DDBJ databases">
        <authorList>
            <person name="Lanie J.A."/>
            <person name="Ng W.-L."/>
            <person name="Kazmierczak K.M."/>
            <person name="Andrzejewski T.M."/>
            <person name="Davidsen T.M."/>
            <person name="Wayne K.J."/>
            <person name="Tettelin H."/>
            <person name="Glass J.I."/>
            <person name="Rusch D."/>
            <person name="Podicherti R."/>
            <person name="Tsui H.-C.T."/>
            <person name="Winkler M.E."/>
        </authorList>
    </citation>
    <scope>NUCLEOTIDE SEQUENCE</scope>
</reference>
<organism evidence="6">
    <name type="scientific">marine metagenome</name>
    <dbReference type="NCBI Taxonomy" id="408172"/>
    <lineage>
        <taxon>unclassified sequences</taxon>
        <taxon>metagenomes</taxon>
        <taxon>ecological metagenomes</taxon>
    </lineage>
</organism>
<dbReference type="InterPro" id="IPR011057">
    <property type="entry name" value="Mss4-like_sf"/>
</dbReference>
<proteinExistence type="inferred from homology"/>
<dbReference type="SUPFAM" id="SSF51316">
    <property type="entry name" value="Mss4-like"/>
    <property type="match status" value="1"/>
</dbReference>
<dbReference type="PANTHER" id="PTHR33337:SF40">
    <property type="entry name" value="CENP-V_GFA DOMAIN-CONTAINING PROTEIN-RELATED"/>
    <property type="match status" value="1"/>
</dbReference>
<evidence type="ECO:0000256" key="2">
    <source>
        <dbReference type="ARBA" id="ARBA00022723"/>
    </source>
</evidence>
<protein>
    <recommendedName>
        <fullName evidence="5">CENP-V/GFA domain-containing protein</fullName>
    </recommendedName>
</protein>
<gene>
    <name evidence="6" type="ORF">METZ01_LOCUS509697</name>
</gene>
<evidence type="ECO:0000256" key="4">
    <source>
        <dbReference type="ARBA" id="ARBA00023239"/>
    </source>
</evidence>
<dbReference type="Pfam" id="PF04828">
    <property type="entry name" value="GFA"/>
    <property type="match status" value="1"/>
</dbReference>
<evidence type="ECO:0000259" key="5">
    <source>
        <dbReference type="PROSITE" id="PS51891"/>
    </source>
</evidence>
<sequence length="155" mass="17162">MNKIATHEGGCLCGTVRYKTEGDPKYVGICHCRYCQLRTGSAFGISVYFDSGQVNVLQGNTSLKSFKYPTESGRQSHLQFCSDCGTTLLWSSQWRPGMTGIGGGTFDPPTFWYKIEREVFCRSKANFISTGVNDQFDTGPVYTPLNEEALRLKGG</sequence>
<comment type="similarity">
    <text evidence="1">Belongs to the Gfa family.</text>
</comment>
<evidence type="ECO:0000256" key="1">
    <source>
        <dbReference type="ARBA" id="ARBA00005495"/>
    </source>
</evidence>
<feature type="domain" description="CENP-V/GFA" evidence="5">
    <location>
        <begin position="7"/>
        <end position="113"/>
    </location>
</feature>
<dbReference type="AlphaFoldDB" id="A0A383EK45"/>
<evidence type="ECO:0000256" key="3">
    <source>
        <dbReference type="ARBA" id="ARBA00022833"/>
    </source>
</evidence>
<name>A0A383EK45_9ZZZZ</name>